<feature type="compositionally biased region" description="Polar residues" evidence="1">
    <location>
        <begin position="610"/>
        <end position="623"/>
    </location>
</feature>
<feature type="compositionally biased region" description="Polar residues" evidence="1">
    <location>
        <begin position="696"/>
        <end position="709"/>
    </location>
</feature>
<feature type="compositionally biased region" description="Polar residues" evidence="1">
    <location>
        <begin position="106"/>
        <end position="115"/>
    </location>
</feature>
<organism evidence="4 5">
    <name type="scientific">Tripterygium wilfordii</name>
    <name type="common">Thunder God vine</name>
    <dbReference type="NCBI Taxonomy" id="458696"/>
    <lineage>
        <taxon>Eukaryota</taxon>
        <taxon>Viridiplantae</taxon>
        <taxon>Streptophyta</taxon>
        <taxon>Embryophyta</taxon>
        <taxon>Tracheophyta</taxon>
        <taxon>Spermatophyta</taxon>
        <taxon>Magnoliopsida</taxon>
        <taxon>eudicotyledons</taxon>
        <taxon>Gunneridae</taxon>
        <taxon>Pentapetalae</taxon>
        <taxon>rosids</taxon>
        <taxon>fabids</taxon>
        <taxon>Celastrales</taxon>
        <taxon>Celastraceae</taxon>
        <taxon>Tripterygium</taxon>
    </lineage>
</organism>
<dbReference type="GO" id="GO:1900150">
    <property type="term" value="P:regulation of defense response to fungus"/>
    <property type="evidence" value="ECO:0007669"/>
    <property type="project" value="InterPro"/>
</dbReference>
<evidence type="ECO:0000259" key="2">
    <source>
        <dbReference type="Pfam" id="PF11331"/>
    </source>
</evidence>
<feature type="region of interest" description="Disordered" evidence="1">
    <location>
        <begin position="181"/>
        <end position="201"/>
    </location>
</feature>
<sequence length="910" mass="101636">MTESTSVRLVRCPKCENLLPELADYSVYQCGGCGAVLRANNLTVDASPDKLNEGVAEASTKSLNSSDKGVVDWSDASDSDPKSSGSSLRYNENFPDKKNAGYTERCGNQSKVSGNTLGVDSVLDMELRGDEPERERGNLNTTMEYGGDSWRLGRMPTWHPGEKSEKEGFQRSMKRDVEGMRFSASNNPDEGPSNSRFDSLGNYEEPMRTHSHLDEASRVQYLEQDRAELLKKLDELKDQLIRTCDVADKPKEQFPGDGRAIPPHSYSDYNSWFPGVSSGSDRASMQYFRPDRHASGPPYFSHCPDPFPYASGHEMPIDSIYPPKLNSNNIPGRDYPFGSQMFRRAPQQLYSHYQQQQPHPHFSGQYVDPNPDLFEPPHNAPFHQPSCPCLLCYNKNQRVSAPVPPTAFGNKRFPNIPYDPIPYHRDTSMTLGPPFQNSRTDNPPINFRALRTHSRWPSELNSEMDGIVRHRPQKVFASSSHRCYPVAGAAPFITCYNCFELLQLPKTAQLPTKNQQKLRCGACSTVLNFTIVNKKVVLSVDSYTMQNPSEVDDDTCNGVVKDHVNSLGHANQFIANFSSDDYDNSGYDFQMMDREPLLMSKVQDPDSSKPQEVQTFHSSSLTTSDDENSPEVLTSPREVINYVQQPIKTSLSSSAPDTPLHEPAIYSADNQSVNRFGKGNRSSRSDQDKGVINKATVRQNSMKETSSATEMDVSYNELSNTGVSQDSGDAERENEKPRINKSGESFFVNLIKKNFRDLSKSNHTDERANVSVNGHLIPERLVKKAEKRAGPIQPGQYWYDFRAGFWGVIGGPCRGIIPPHIEVFNYPMPENCATGNTGVFVNGRELHQKDLDLLSTRGLPADRDRSYIVEISGRVLDEDTGEELDNLGKLAPTVEKVKHGFGMKAPKAAT</sequence>
<feature type="compositionally biased region" description="Polar residues" evidence="1">
    <location>
        <begin position="716"/>
        <end position="727"/>
    </location>
</feature>
<feature type="region of interest" description="Disordered" evidence="1">
    <location>
        <begin position="132"/>
        <end position="153"/>
    </location>
</feature>
<comment type="caution">
    <text evidence="4">The sequence shown here is derived from an EMBL/GenBank/DDBJ whole genome shotgun (WGS) entry which is preliminary data.</text>
</comment>
<dbReference type="PANTHER" id="PTHR31105">
    <property type="entry name" value="EXTRA-LARGE G-PROTEIN-LIKE"/>
    <property type="match status" value="1"/>
</dbReference>
<evidence type="ECO:0000313" key="5">
    <source>
        <dbReference type="Proteomes" id="UP000593562"/>
    </source>
</evidence>
<dbReference type="Pfam" id="PF11331">
    <property type="entry name" value="Zn_ribbon_12"/>
    <property type="match status" value="1"/>
</dbReference>
<feature type="compositionally biased region" description="Polar residues" evidence="1">
    <location>
        <begin position="183"/>
        <end position="197"/>
    </location>
</feature>
<dbReference type="InterPro" id="IPR021480">
    <property type="entry name" value="Zinc_ribbon_12"/>
</dbReference>
<feature type="region of interest" description="Disordered" evidence="1">
    <location>
        <begin position="55"/>
        <end position="115"/>
    </location>
</feature>
<keyword evidence="5" id="KW-1185">Reference proteome</keyword>
<feature type="compositionally biased region" description="Low complexity" evidence="1">
    <location>
        <begin position="72"/>
        <end position="87"/>
    </location>
</feature>
<dbReference type="InterPro" id="IPR040244">
    <property type="entry name" value="EDR4-like"/>
</dbReference>
<feature type="domain" description="Enhanced disease resistance 4-like N-terminal" evidence="3">
    <location>
        <begin position="7"/>
        <end position="39"/>
    </location>
</feature>
<proteinExistence type="predicted"/>
<reference evidence="4 5" key="1">
    <citation type="journal article" date="2020" name="Nat. Commun.">
        <title>Genome of Tripterygium wilfordii and identification of cytochrome P450 involved in triptolide biosynthesis.</title>
        <authorList>
            <person name="Tu L."/>
            <person name="Su P."/>
            <person name="Zhang Z."/>
            <person name="Gao L."/>
            <person name="Wang J."/>
            <person name="Hu T."/>
            <person name="Zhou J."/>
            <person name="Zhang Y."/>
            <person name="Zhao Y."/>
            <person name="Liu Y."/>
            <person name="Song Y."/>
            <person name="Tong Y."/>
            <person name="Lu Y."/>
            <person name="Yang J."/>
            <person name="Xu C."/>
            <person name="Jia M."/>
            <person name="Peters R.J."/>
            <person name="Huang L."/>
            <person name="Gao W."/>
        </authorList>
    </citation>
    <scope>NUCLEOTIDE SEQUENCE [LARGE SCALE GENOMIC DNA]</scope>
    <source>
        <strain evidence="5">cv. XIE 37</strain>
        <tissue evidence="4">Leaf</tissue>
    </source>
</reference>
<gene>
    <name evidence="4" type="ORF">HS088_TW08G01016</name>
</gene>
<name>A0A7J7DDN0_TRIWF</name>
<dbReference type="Pfam" id="PF22910">
    <property type="entry name" value="EDR4-like_1st"/>
    <property type="match status" value="1"/>
</dbReference>
<dbReference type="EMBL" id="JAAARO010000008">
    <property type="protein sequence ID" value="KAF5744411.1"/>
    <property type="molecule type" value="Genomic_DNA"/>
</dbReference>
<feature type="region of interest" description="Disordered" evidence="1">
    <location>
        <begin position="601"/>
        <end position="633"/>
    </location>
</feature>
<feature type="region of interest" description="Disordered" evidence="1">
    <location>
        <begin position="650"/>
        <end position="737"/>
    </location>
</feature>
<evidence type="ECO:0000256" key="1">
    <source>
        <dbReference type="SAM" id="MobiDB-lite"/>
    </source>
</evidence>
<evidence type="ECO:0008006" key="6">
    <source>
        <dbReference type="Google" id="ProtNLM"/>
    </source>
</evidence>
<dbReference type="InterPro" id="IPR055126">
    <property type="entry name" value="EDR4-like_N"/>
</dbReference>
<dbReference type="OrthoDB" id="2020426at2759"/>
<dbReference type="FunCoup" id="A0A7J7DDN0">
    <property type="interactions" value="2747"/>
</dbReference>
<protein>
    <recommendedName>
        <fullName evidence="6">Zinc-ribbon domain-containing protein</fullName>
    </recommendedName>
</protein>
<evidence type="ECO:0000259" key="3">
    <source>
        <dbReference type="Pfam" id="PF22910"/>
    </source>
</evidence>
<dbReference type="PANTHER" id="PTHR31105:SF58">
    <property type="entry name" value="G-LIKE PROTEIN, PUTATIVE (DUF3133)-RELATED"/>
    <property type="match status" value="1"/>
</dbReference>
<evidence type="ECO:0000313" key="4">
    <source>
        <dbReference type="EMBL" id="KAF5744411.1"/>
    </source>
</evidence>
<dbReference type="Proteomes" id="UP000593562">
    <property type="component" value="Unassembled WGS sequence"/>
</dbReference>
<dbReference type="AlphaFoldDB" id="A0A7J7DDN0"/>
<feature type="domain" description="Probable zinc-ribbon" evidence="2">
    <location>
        <begin position="487"/>
        <end position="531"/>
    </location>
</feature>
<dbReference type="InParanoid" id="A0A7J7DDN0"/>
<accession>A0A7J7DDN0</accession>